<keyword evidence="1" id="KW-0732">Signal</keyword>
<keyword evidence="3" id="KW-1185">Reference proteome</keyword>
<accession>A0A0A2V862</accession>
<evidence type="ECO:0000313" key="2">
    <source>
        <dbReference type="EMBL" id="KGP89885.1"/>
    </source>
</evidence>
<dbReference type="EMBL" id="AVBG01000020">
    <property type="protein sequence ID" value="KGP89885.1"/>
    <property type="molecule type" value="Genomic_DNA"/>
</dbReference>
<proteinExistence type="predicted"/>
<evidence type="ECO:0000313" key="3">
    <source>
        <dbReference type="Proteomes" id="UP000030153"/>
    </source>
</evidence>
<gene>
    <name evidence="2" type="ORF">N780_09600</name>
</gene>
<name>A0A0A2V862_9BACI</name>
<dbReference type="Proteomes" id="UP000030153">
    <property type="component" value="Unassembled WGS sequence"/>
</dbReference>
<feature type="chain" id="PRO_5001994953" evidence="1">
    <location>
        <begin position="28"/>
        <end position="104"/>
    </location>
</feature>
<dbReference type="AlphaFoldDB" id="A0A0A2V862"/>
<organism evidence="2 3">
    <name type="scientific">Pontibacillus chungwhensis BH030062</name>
    <dbReference type="NCBI Taxonomy" id="1385513"/>
    <lineage>
        <taxon>Bacteria</taxon>
        <taxon>Bacillati</taxon>
        <taxon>Bacillota</taxon>
        <taxon>Bacilli</taxon>
        <taxon>Bacillales</taxon>
        <taxon>Bacillaceae</taxon>
        <taxon>Pontibacillus</taxon>
    </lineage>
</organism>
<sequence>MKKFLVSMMTLIVVSMGGLFTSQSVEATRTVEGPFYTTFTGAELTSSYYGTLARRCESAVEDYGSTIRSDSKYTCQWYNRIDRGRSSTIGVIIDVTYSPYYIYY</sequence>
<protein>
    <submittedName>
        <fullName evidence="2">Uncharacterized protein</fullName>
    </submittedName>
</protein>
<feature type="signal peptide" evidence="1">
    <location>
        <begin position="1"/>
        <end position="27"/>
    </location>
</feature>
<evidence type="ECO:0000256" key="1">
    <source>
        <dbReference type="SAM" id="SignalP"/>
    </source>
</evidence>
<reference evidence="2 3" key="1">
    <citation type="submission" date="2013-08" db="EMBL/GenBank/DDBJ databases">
        <title>Genome of Pontibacillus chungwhensis.</title>
        <authorList>
            <person name="Wang Q."/>
            <person name="Wang G."/>
        </authorList>
    </citation>
    <scope>NUCLEOTIDE SEQUENCE [LARGE SCALE GENOMIC DNA]</scope>
    <source>
        <strain evidence="2 3">BH030062</strain>
    </source>
</reference>
<comment type="caution">
    <text evidence="2">The sequence shown here is derived from an EMBL/GenBank/DDBJ whole genome shotgun (WGS) entry which is preliminary data.</text>
</comment>